<evidence type="ECO:0000313" key="2">
    <source>
        <dbReference type="Proteomes" id="UP001497700"/>
    </source>
</evidence>
<reference evidence="1 2" key="1">
    <citation type="journal article" date="2022" name="New Phytol.">
        <title>Ecological generalism drives hyperdiversity of secondary metabolite gene clusters in xylarialean endophytes.</title>
        <authorList>
            <person name="Franco M.E.E."/>
            <person name="Wisecaver J.H."/>
            <person name="Arnold A.E."/>
            <person name="Ju Y.M."/>
            <person name="Slot J.C."/>
            <person name="Ahrendt S."/>
            <person name="Moore L.P."/>
            <person name="Eastman K.E."/>
            <person name="Scott K."/>
            <person name="Konkel Z."/>
            <person name="Mondo S.J."/>
            <person name="Kuo A."/>
            <person name="Hayes R.D."/>
            <person name="Haridas S."/>
            <person name="Andreopoulos B."/>
            <person name="Riley R."/>
            <person name="LaButti K."/>
            <person name="Pangilinan J."/>
            <person name="Lipzen A."/>
            <person name="Amirebrahimi M."/>
            <person name="Yan J."/>
            <person name="Adam C."/>
            <person name="Keymanesh K."/>
            <person name="Ng V."/>
            <person name="Louie K."/>
            <person name="Northen T."/>
            <person name="Drula E."/>
            <person name="Henrissat B."/>
            <person name="Hsieh H.M."/>
            <person name="Youens-Clark K."/>
            <person name="Lutzoni F."/>
            <person name="Miadlikowska J."/>
            <person name="Eastwood D.C."/>
            <person name="Hamelin R.C."/>
            <person name="Grigoriev I.V."/>
            <person name="U'Ren J.M."/>
        </authorList>
    </citation>
    <scope>NUCLEOTIDE SEQUENCE [LARGE SCALE GENOMIC DNA]</scope>
    <source>
        <strain evidence="1 2">CBS 119005</strain>
    </source>
</reference>
<accession>A0ACB9Z4Q9</accession>
<name>A0ACB9Z4Q9_9PEZI</name>
<protein>
    <submittedName>
        <fullName evidence="1">Uncharacterized protein</fullName>
    </submittedName>
</protein>
<proteinExistence type="predicted"/>
<dbReference type="Proteomes" id="UP001497700">
    <property type="component" value="Unassembled WGS sequence"/>
</dbReference>
<keyword evidence="2" id="KW-1185">Reference proteome</keyword>
<gene>
    <name evidence="1" type="ORF">F4820DRAFT_418288</name>
</gene>
<sequence>MAGGWTFVNIALTLLSSLDYGPQQFMPGQLYSRAISSLASSMGEYHQLRTPNRRGCSRPQTPMSPNQILERAPNGSHDFHNSIPMTLNITMTLTTKS</sequence>
<comment type="caution">
    <text evidence="1">The sequence shown here is derived from an EMBL/GenBank/DDBJ whole genome shotgun (WGS) entry which is preliminary data.</text>
</comment>
<organism evidence="1 2">
    <name type="scientific">Hypoxylon rubiginosum</name>
    <dbReference type="NCBI Taxonomy" id="110542"/>
    <lineage>
        <taxon>Eukaryota</taxon>
        <taxon>Fungi</taxon>
        <taxon>Dikarya</taxon>
        <taxon>Ascomycota</taxon>
        <taxon>Pezizomycotina</taxon>
        <taxon>Sordariomycetes</taxon>
        <taxon>Xylariomycetidae</taxon>
        <taxon>Xylariales</taxon>
        <taxon>Hypoxylaceae</taxon>
        <taxon>Hypoxylon</taxon>
    </lineage>
</organism>
<evidence type="ECO:0000313" key="1">
    <source>
        <dbReference type="EMBL" id="KAI4865985.1"/>
    </source>
</evidence>
<dbReference type="EMBL" id="MU393464">
    <property type="protein sequence ID" value="KAI4865985.1"/>
    <property type="molecule type" value="Genomic_DNA"/>
</dbReference>